<dbReference type="RefSeq" id="WP_184579920.1">
    <property type="nucleotide sequence ID" value="NZ_JACHJL010000033.1"/>
</dbReference>
<evidence type="ECO:0000256" key="1">
    <source>
        <dbReference type="SAM" id="MobiDB-lite"/>
    </source>
</evidence>
<evidence type="ECO:0000313" key="3">
    <source>
        <dbReference type="Proteomes" id="UP000588098"/>
    </source>
</evidence>
<dbReference type="EMBL" id="JACHJL010000033">
    <property type="protein sequence ID" value="MBB5940073.1"/>
    <property type="molecule type" value="Genomic_DNA"/>
</dbReference>
<dbReference type="Proteomes" id="UP000588098">
    <property type="component" value="Unassembled WGS sequence"/>
</dbReference>
<evidence type="ECO:0000313" key="2">
    <source>
        <dbReference type="EMBL" id="MBB5940073.1"/>
    </source>
</evidence>
<name>A0A7W9QGY8_9ACTN</name>
<proteinExistence type="predicted"/>
<protein>
    <submittedName>
        <fullName evidence="2">Uncharacterized protein</fullName>
    </submittedName>
</protein>
<comment type="caution">
    <text evidence="2">The sequence shown here is derived from an EMBL/GenBank/DDBJ whole genome shotgun (WGS) entry which is preliminary data.</text>
</comment>
<dbReference type="AlphaFoldDB" id="A0A7W9QGY8"/>
<gene>
    <name evidence="2" type="ORF">FHS42_007171</name>
</gene>
<feature type="region of interest" description="Disordered" evidence="1">
    <location>
        <begin position="38"/>
        <end position="74"/>
    </location>
</feature>
<keyword evidence="3" id="KW-1185">Reference proteome</keyword>
<reference evidence="2 3" key="1">
    <citation type="submission" date="2020-08" db="EMBL/GenBank/DDBJ databases">
        <title>Genomic Encyclopedia of Type Strains, Phase III (KMG-III): the genomes of soil and plant-associated and newly described type strains.</title>
        <authorList>
            <person name="Whitman W."/>
        </authorList>
    </citation>
    <scope>NUCLEOTIDE SEQUENCE [LARGE SCALE GENOMIC DNA]</scope>
    <source>
        <strain evidence="2 3">CECT 8305</strain>
    </source>
</reference>
<sequence>MSETTSEPLPTPVVLTPEQLTQLADTLARHLATHLARRDPEPVGVAGPISSSGDRNSSSIPLLVPAAAAYGPDR</sequence>
<feature type="compositionally biased region" description="Low complexity" evidence="1">
    <location>
        <begin position="50"/>
        <end position="59"/>
    </location>
</feature>
<accession>A0A7W9QGY8</accession>
<organism evidence="2 3">
    <name type="scientific">Streptomyces zagrosensis</name>
    <dbReference type="NCBI Taxonomy" id="1042984"/>
    <lineage>
        <taxon>Bacteria</taxon>
        <taxon>Bacillati</taxon>
        <taxon>Actinomycetota</taxon>
        <taxon>Actinomycetes</taxon>
        <taxon>Kitasatosporales</taxon>
        <taxon>Streptomycetaceae</taxon>
        <taxon>Streptomyces</taxon>
    </lineage>
</organism>